<keyword evidence="16" id="KW-1185">Reference proteome</keyword>
<dbReference type="PANTHER" id="PTHR41694">
    <property type="entry name" value="ENDOGENOUS RETROVIRUS GROUP K MEMBER POL PROTEIN"/>
    <property type="match status" value="1"/>
</dbReference>
<evidence type="ECO:0000256" key="9">
    <source>
        <dbReference type="ARBA" id="ARBA00023125"/>
    </source>
</evidence>
<dbReference type="PROSITE" id="PS50994">
    <property type="entry name" value="INTEGRASE"/>
    <property type="match status" value="1"/>
</dbReference>
<evidence type="ECO:0000256" key="4">
    <source>
        <dbReference type="ARBA" id="ARBA00022722"/>
    </source>
</evidence>
<organism evidence="15 16">
    <name type="scientific">Ifrita kowaldi</name>
    <name type="common">blue-capped ifrita</name>
    <dbReference type="NCBI Taxonomy" id="461245"/>
    <lineage>
        <taxon>Eukaryota</taxon>
        <taxon>Metazoa</taxon>
        <taxon>Chordata</taxon>
        <taxon>Craniata</taxon>
        <taxon>Vertebrata</taxon>
        <taxon>Euteleostomi</taxon>
        <taxon>Archelosauria</taxon>
        <taxon>Archosauria</taxon>
        <taxon>Dinosauria</taxon>
        <taxon>Saurischia</taxon>
        <taxon>Theropoda</taxon>
        <taxon>Coelurosauria</taxon>
        <taxon>Aves</taxon>
        <taxon>Neognathae</taxon>
        <taxon>Neoaves</taxon>
        <taxon>Telluraves</taxon>
        <taxon>Australaves</taxon>
        <taxon>Passeriformes</taxon>
        <taxon>Corvoidea</taxon>
        <taxon>Cinclosomatidae</taxon>
        <taxon>Ifrita</taxon>
    </lineage>
</organism>
<dbReference type="GO" id="GO:0015074">
    <property type="term" value="P:DNA integration"/>
    <property type="evidence" value="ECO:0007669"/>
    <property type="project" value="InterPro"/>
</dbReference>
<dbReference type="Pfam" id="PF02022">
    <property type="entry name" value="Integrase_Zn"/>
    <property type="match status" value="1"/>
</dbReference>
<feature type="non-terminal residue" evidence="15">
    <location>
        <position position="612"/>
    </location>
</feature>
<keyword evidence="9" id="KW-0238">DNA-binding</keyword>
<dbReference type="InterPro" id="IPR043128">
    <property type="entry name" value="Rev_trsase/Diguanyl_cyclase"/>
</dbReference>
<dbReference type="InterPro" id="IPR012337">
    <property type="entry name" value="RNaseH-like_sf"/>
</dbReference>
<keyword evidence="7" id="KW-0378">Hydrolase</keyword>
<sequence>APMRRYHWRVLPQGMKNSPTICQWYVARILDPIRKRAKSSIILHCMDDILVCSPEPSYLQWTLDTLIATLKVEGFEIQTDKVQRTSPWQYLGLTITNTTITPQNIVINDNPRTLQELHQLCGSINWIRPLLGLTTEDLAPLFNLLRGSEELNSPRALTPEAKRSVQRVQEVLSSRQAHRYCPALHFQFIILGRMPHLHGMIFQWDAAQKDPLLIIEWVMAKLVIKAHSHLRALAGCDFECIHFPLTNEALEHLIQNNEALQCALDSFSGKTSIHPPKHKLFNSVFKLLPKSVHSYTPLDALTVFTDGSGASHKSVVTWRDAKTQKWEKDVQKVKGSPQVAELAAVVRAFERFRDQPFNLVTDSAYVAGVVSGAELAMLKEVKNQTIYCLLSKLINLISHREQPFFVMHKRSHTDLPGFIAEGNWIANQLALPAEQTTLPNLFKQAKISHAMYHQNVPALTRTFHLTREQARAIVATCPNCQRITIPTLGSGVNPRGLEANQIWQTDVTHESSFGRQKYVHVSVDTCSGAIFASAHSGEKAKNVINHLMLAFSALGIPKQIKTDNGPAYISGKLQTFFQTWGIVHRTGIPHSLTGQAIVERTHSTLKLMLQQQ</sequence>
<dbReference type="Gene3D" id="3.30.70.270">
    <property type="match status" value="2"/>
</dbReference>
<evidence type="ECO:0000259" key="13">
    <source>
        <dbReference type="PROSITE" id="PS50879"/>
    </source>
</evidence>
<dbReference type="Pfam" id="PF00075">
    <property type="entry name" value="RNase_H"/>
    <property type="match status" value="1"/>
</dbReference>
<dbReference type="PANTHER" id="PTHR41694:SF3">
    <property type="entry name" value="RNA-DIRECTED DNA POLYMERASE-RELATED"/>
    <property type="match status" value="1"/>
</dbReference>
<keyword evidence="4" id="KW-0540">Nuclease</keyword>
<evidence type="ECO:0000256" key="5">
    <source>
        <dbReference type="ARBA" id="ARBA00022723"/>
    </source>
</evidence>
<feature type="non-terminal residue" evidence="15">
    <location>
        <position position="1"/>
    </location>
</feature>
<dbReference type="Pfam" id="PF00078">
    <property type="entry name" value="RVT_1"/>
    <property type="match status" value="1"/>
</dbReference>
<evidence type="ECO:0000259" key="11">
    <source>
        <dbReference type="PROSITE" id="PS50876"/>
    </source>
</evidence>
<dbReference type="Pfam" id="PF06817">
    <property type="entry name" value="RVT_thumb"/>
    <property type="match status" value="1"/>
</dbReference>
<reference evidence="15 16" key="1">
    <citation type="submission" date="2019-09" db="EMBL/GenBank/DDBJ databases">
        <title>Bird 10,000 Genomes (B10K) Project - Family phase.</title>
        <authorList>
            <person name="Zhang G."/>
        </authorList>
    </citation>
    <scope>NUCLEOTIDE SEQUENCE [LARGE SCALE GENOMIC DNA]</scope>
    <source>
        <strain evidence="15">B10K-DU-029-41</strain>
        <tissue evidence="15">Liver</tissue>
    </source>
</reference>
<dbReference type="Gene3D" id="1.10.10.200">
    <property type="match status" value="1"/>
</dbReference>
<feature type="domain" description="Reverse transcriptase" evidence="12">
    <location>
        <begin position="1"/>
        <end position="95"/>
    </location>
</feature>
<dbReference type="EMBL" id="VZRS01012333">
    <property type="protein sequence ID" value="NWW66259.1"/>
    <property type="molecule type" value="Genomic_DNA"/>
</dbReference>
<proteinExistence type="inferred from homology"/>
<gene>
    <name evidence="15" type="primary">Ervk6_2</name>
    <name evidence="15" type="ORF">IFRKOW_R10352</name>
</gene>
<evidence type="ECO:0000256" key="1">
    <source>
        <dbReference type="ARBA" id="ARBA00010879"/>
    </source>
</evidence>
<evidence type="ECO:0000256" key="6">
    <source>
        <dbReference type="ARBA" id="ARBA00022759"/>
    </source>
</evidence>
<evidence type="ECO:0000256" key="2">
    <source>
        <dbReference type="ARBA" id="ARBA00022679"/>
    </source>
</evidence>
<dbReference type="InterPro" id="IPR010661">
    <property type="entry name" value="RVT_thumb"/>
</dbReference>
<evidence type="ECO:0000313" key="16">
    <source>
        <dbReference type="Proteomes" id="UP000542689"/>
    </source>
</evidence>
<feature type="domain" description="RNase H type-1" evidence="13">
    <location>
        <begin position="297"/>
        <end position="435"/>
    </location>
</feature>
<feature type="domain" description="Integrase catalytic" evidence="14">
    <location>
        <begin position="490"/>
        <end position="612"/>
    </location>
</feature>
<dbReference type="GO" id="GO:0035613">
    <property type="term" value="F:RNA stem-loop binding"/>
    <property type="evidence" value="ECO:0007669"/>
    <property type="project" value="TreeGrafter"/>
</dbReference>
<accession>A0A7K6PYD3</accession>
<dbReference type="InterPro" id="IPR036397">
    <property type="entry name" value="RNaseH_sf"/>
</dbReference>
<dbReference type="InterPro" id="IPR003308">
    <property type="entry name" value="Integrase_Zn-bd_dom_N"/>
</dbReference>
<evidence type="ECO:0000313" key="15">
    <source>
        <dbReference type="EMBL" id="NWW66259.1"/>
    </source>
</evidence>
<evidence type="ECO:0000256" key="8">
    <source>
        <dbReference type="ARBA" id="ARBA00022918"/>
    </source>
</evidence>
<comment type="similarity">
    <text evidence="1">Belongs to the beta type-B retroviral polymerase family. HERV class-II K(HML-2) pol subfamily.</text>
</comment>
<keyword evidence="10" id="KW-0862">Zinc</keyword>
<dbReference type="InterPro" id="IPR002156">
    <property type="entry name" value="RNaseH_domain"/>
</dbReference>
<dbReference type="Proteomes" id="UP000542689">
    <property type="component" value="Unassembled WGS sequence"/>
</dbReference>
<dbReference type="AlphaFoldDB" id="A0A7K6PYD3"/>
<evidence type="ECO:0000256" key="7">
    <source>
        <dbReference type="ARBA" id="ARBA00022801"/>
    </source>
</evidence>
<dbReference type="Gene3D" id="3.30.420.10">
    <property type="entry name" value="Ribonuclease H-like superfamily/Ribonuclease H"/>
    <property type="match status" value="2"/>
</dbReference>
<feature type="domain" description="Integrase-type" evidence="11">
    <location>
        <begin position="440"/>
        <end position="481"/>
    </location>
</feature>
<evidence type="ECO:0000259" key="14">
    <source>
        <dbReference type="PROSITE" id="PS50994"/>
    </source>
</evidence>
<dbReference type="InterPro" id="IPR001584">
    <property type="entry name" value="Integrase_cat-core"/>
</dbReference>
<dbReference type="PROSITE" id="PS50876">
    <property type="entry name" value="ZF_INTEGRASE"/>
    <property type="match status" value="1"/>
</dbReference>
<dbReference type="InterPro" id="IPR017856">
    <property type="entry name" value="Integrase-like_N"/>
</dbReference>
<keyword evidence="10" id="KW-0863">Zinc-finger</keyword>
<dbReference type="GO" id="GO:0008270">
    <property type="term" value="F:zinc ion binding"/>
    <property type="evidence" value="ECO:0007669"/>
    <property type="project" value="UniProtKB-KW"/>
</dbReference>
<keyword evidence="3" id="KW-0548">Nucleotidyltransferase</keyword>
<keyword evidence="2" id="KW-0808">Transferase</keyword>
<dbReference type="SUPFAM" id="SSF46919">
    <property type="entry name" value="N-terminal Zn binding domain of HIV integrase"/>
    <property type="match status" value="1"/>
</dbReference>
<dbReference type="InterPro" id="IPR043502">
    <property type="entry name" value="DNA/RNA_pol_sf"/>
</dbReference>
<dbReference type="SUPFAM" id="SSF53098">
    <property type="entry name" value="Ribonuclease H-like"/>
    <property type="match status" value="2"/>
</dbReference>
<dbReference type="PROSITE" id="PS50878">
    <property type="entry name" value="RT_POL"/>
    <property type="match status" value="1"/>
</dbReference>
<keyword evidence="8" id="KW-0695">RNA-directed DNA polymerase</keyword>
<evidence type="ECO:0000256" key="10">
    <source>
        <dbReference type="PROSITE-ProRule" id="PRU00450"/>
    </source>
</evidence>
<comment type="caution">
    <text evidence="15">The sequence shown here is derived from an EMBL/GenBank/DDBJ whole genome shotgun (WGS) entry which is preliminary data.</text>
</comment>
<keyword evidence="6" id="KW-0255">Endonuclease</keyword>
<dbReference type="PROSITE" id="PS50879">
    <property type="entry name" value="RNASE_H_1"/>
    <property type="match status" value="1"/>
</dbReference>
<keyword evidence="5" id="KW-0479">Metal-binding</keyword>
<dbReference type="Pfam" id="PF00665">
    <property type="entry name" value="rve"/>
    <property type="match status" value="1"/>
</dbReference>
<evidence type="ECO:0000259" key="12">
    <source>
        <dbReference type="PROSITE" id="PS50878"/>
    </source>
</evidence>
<name>A0A7K6PYD3_9CORV</name>
<dbReference type="InterPro" id="IPR000477">
    <property type="entry name" value="RT_dom"/>
</dbReference>
<dbReference type="GO" id="GO:0003677">
    <property type="term" value="F:DNA binding"/>
    <property type="evidence" value="ECO:0007669"/>
    <property type="project" value="UniProtKB-KW"/>
</dbReference>
<dbReference type="GO" id="GO:0004523">
    <property type="term" value="F:RNA-DNA hybrid ribonuclease activity"/>
    <property type="evidence" value="ECO:0007669"/>
    <property type="project" value="InterPro"/>
</dbReference>
<protein>
    <submittedName>
        <fullName evidence="15">POK6 protein</fullName>
    </submittedName>
</protein>
<dbReference type="GO" id="GO:0003964">
    <property type="term" value="F:RNA-directed DNA polymerase activity"/>
    <property type="evidence" value="ECO:0007669"/>
    <property type="project" value="UniProtKB-KW"/>
</dbReference>
<evidence type="ECO:0000256" key="3">
    <source>
        <dbReference type="ARBA" id="ARBA00022695"/>
    </source>
</evidence>
<dbReference type="SUPFAM" id="SSF56672">
    <property type="entry name" value="DNA/RNA polymerases"/>
    <property type="match status" value="1"/>
</dbReference>